<dbReference type="KEGG" id="pmaw:MACH26_31570"/>
<name>A0AA48KQC8_9ALTE</name>
<dbReference type="CDD" id="cd01545">
    <property type="entry name" value="PBP1_SalR"/>
    <property type="match status" value="1"/>
</dbReference>
<proteinExistence type="predicted"/>
<dbReference type="InterPro" id="IPR010982">
    <property type="entry name" value="Lambda_DNA-bd_dom_sf"/>
</dbReference>
<evidence type="ECO:0000256" key="1">
    <source>
        <dbReference type="ARBA" id="ARBA00023015"/>
    </source>
</evidence>
<dbReference type="PROSITE" id="PS50932">
    <property type="entry name" value="HTH_LACI_2"/>
    <property type="match status" value="1"/>
</dbReference>
<dbReference type="RefSeq" id="WP_338293693.1">
    <property type="nucleotide sequence ID" value="NZ_AP027272.1"/>
</dbReference>
<reference evidence="5" key="1">
    <citation type="submission" date="2023-01" db="EMBL/GenBank/DDBJ databases">
        <title>Complete genome sequence of Planctobacterium marinum strain Dej080120_11.</title>
        <authorList>
            <person name="Ueki S."/>
            <person name="Maruyama F."/>
        </authorList>
    </citation>
    <scope>NUCLEOTIDE SEQUENCE</scope>
    <source>
        <strain evidence="5">Dej080120_11</strain>
    </source>
</reference>
<dbReference type="GO" id="GO:0000976">
    <property type="term" value="F:transcription cis-regulatory region binding"/>
    <property type="evidence" value="ECO:0007669"/>
    <property type="project" value="TreeGrafter"/>
</dbReference>
<dbReference type="InterPro" id="IPR028082">
    <property type="entry name" value="Peripla_BP_I"/>
</dbReference>
<dbReference type="Proteomes" id="UP001333710">
    <property type="component" value="Chromosome"/>
</dbReference>
<evidence type="ECO:0000256" key="2">
    <source>
        <dbReference type="ARBA" id="ARBA00023125"/>
    </source>
</evidence>
<sequence length="342" mass="37677">MKATIKDVAKLAGVSIKTVSRVINKEDSVKPDTESKVQAAIAELNYQPNSSARNLAATQSFAIGYIYDNPNAYYVIDMQNGILKECLSNGFELIIHPCDASNEHIVNEVKDMVRRSQLAGLVLSPPLSEMPEVLSALDEINMQYVRILSGANDKKTGGPCVLINDRSASEKITEHLISVAHKRIGFITGDKDHQSTDERLQGYKSALNKHQLKADKSLIIDGRYSFEAGVEGAKQLLSLKQPPSAIFACNDEIAAGALFAARLMNFDVPKDVAIAGFEDNPFSRQTWPKLTTAAQPTSLIARQATSLLIRTIKNKRKGDKEKIDNQYFEPELVVRESTKISE</sequence>
<dbReference type="InterPro" id="IPR046335">
    <property type="entry name" value="LacI/GalR-like_sensor"/>
</dbReference>
<accession>A0AA48KQC8</accession>
<evidence type="ECO:0000259" key="4">
    <source>
        <dbReference type="PROSITE" id="PS50932"/>
    </source>
</evidence>
<protein>
    <submittedName>
        <fullName evidence="5">LacI family transcriptional regulator</fullName>
    </submittedName>
</protein>
<feature type="domain" description="HTH lacI-type" evidence="4">
    <location>
        <begin position="3"/>
        <end position="57"/>
    </location>
</feature>
<dbReference type="Gene3D" id="3.40.50.2300">
    <property type="match status" value="2"/>
</dbReference>
<dbReference type="PRINTS" id="PR00036">
    <property type="entry name" value="HTHLACI"/>
</dbReference>
<dbReference type="EMBL" id="AP027272">
    <property type="protein sequence ID" value="BDX07636.1"/>
    <property type="molecule type" value="Genomic_DNA"/>
</dbReference>
<dbReference type="CDD" id="cd01392">
    <property type="entry name" value="HTH_LacI"/>
    <property type="match status" value="1"/>
</dbReference>
<dbReference type="FunFam" id="1.10.260.40:FF:000002">
    <property type="entry name" value="HTH-type transcriptional repressor PurR"/>
    <property type="match status" value="1"/>
</dbReference>
<gene>
    <name evidence="5" type="primary">nagR</name>
    <name evidence="5" type="ORF">MACH26_31570</name>
</gene>
<dbReference type="SMART" id="SM00354">
    <property type="entry name" value="HTH_LACI"/>
    <property type="match status" value="1"/>
</dbReference>
<dbReference type="PROSITE" id="PS00356">
    <property type="entry name" value="HTH_LACI_1"/>
    <property type="match status" value="1"/>
</dbReference>
<evidence type="ECO:0000256" key="3">
    <source>
        <dbReference type="ARBA" id="ARBA00023163"/>
    </source>
</evidence>
<keyword evidence="6" id="KW-1185">Reference proteome</keyword>
<dbReference type="SUPFAM" id="SSF47413">
    <property type="entry name" value="lambda repressor-like DNA-binding domains"/>
    <property type="match status" value="1"/>
</dbReference>
<dbReference type="PANTHER" id="PTHR30146">
    <property type="entry name" value="LACI-RELATED TRANSCRIPTIONAL REPRESSOR"/>
    <property type="match status" value="1"/>
</dbReference>
<organism evidence="5 6">
    <name type="scientific">Planctobacterium marinum</name>
    <dbReference type="NCBI Taxonomy" id="1631968"/>
    <lineage>
        <taxon>Bacteria</taxon>
        <taxon>Pseudomonadati</taxon>
        <taxon>Pseudomonadota</taxon>
        <taxon>Gammaproteobacteria</taxon>
        <taxon>Alteromonadales</taxon>
        <taxon>Alteromonadaceae</taxon>
        <taxon>Planctobacterium</taxon>
    </lineage>
</organism>
<dbReference type="Pfam" id="PF13377">
    <property type="entry name" value="Peripla_BP_3"/>
    <property type="match status" value="1"/>
</dbReference>
<dbReference type="Gene3D" id="1.10.260.40">
    <property type="entry name" value="lambda repressor-like DNA-binding domains"/>
    <property type="match status" value="1"/>
</dbReference>
<evidence type="ECO:0000313" key="6">
    <source>
        <dbReference type="Proteomes" id="UP001333710"/>
    </source>
</evidence>
<keyword evidence="2" id="KW-0238">DNA-binding</keyword>
<keyword evidence="1" id="KW-0805">Transcription regulation</keyword>
<dbReference type="GO" id="GO:0003700">
    <property type="term" value="F:DNA-binding transcription factor activity"/>
    <property type="evidence" value="ECO:0007669"/>
    <property type="project" value="TreeGrafter"/>
</dbReference>
<dbReference type="AlphaFoldDB" id="A0AA48KQC8"/>
<dbReference type="InterPro" id="IPR000843">
    <property type="entry name" value="HTH_LacI"/>
</dbReference>
<dbReference type="Pfam" id="PF00356">
    <property type="entry name" value="LacI"/>
    <property type="match status" value="1"/>
</dbReference>
<dbReference type="SUPFAM" id="SSF53822">
    <property type="entry name" value="Periplasmic binding protein-like I"/>
    <property type="match status" value="1"/>
</dbReference>
<dbReference type="PANTHER" id="PTHR30146:SF153">
    <property type="entry name" value="LACTOSE OPERON REPRESSOR"/>
    <property type="match status" value="1"/>
</dbReference>
<evidence type="ECO:0000313" key="5">
    <source>
        <dbReference type="EMBL" id="BDX07636.1"/>
    </source>
</evidence>
<keyword evidence="3" id="KW-0804">Transcription</keyword>